<comment type="caution">
    <text evidence="4">The sequence shown here is derived from an EMBL/GenBank/DDBJ whole genome shotgun (WGS) entry which is preliminary data.</text>
</comment>
<sequence>MEGLQGLPYVCPEARGGRSPLRGGEPLGSATPAAGDRGRAGLDSRRRISGLQFLVDWEGYGPEEHCWVPASQVLDPNLIASFHREHPRKSASRGPGRPCSKSAPSWGGGPLAGRTTVNTYPAHNHQ</sequence>
<keyword evidence="5" id="KW-1185">Reference proteome</keyword>
<name>A0AAD8Z9B8_9TELE</name>
<dbReference type="SUPFAM" id="SSF54160">
    <property type="entry name" value="Chromo domain-like"/>
    <property type="match status" value="1"/>
</dbReference>
<proteinExistence type="predicted"/>
<dbReference type="InterPro" id="IPR016197">
    <property type="entry name" value="Chromo-like_dom_sf"/>
</dbReference>
<organism evidence="4 5">
    <name type="scientific">Electrophorus voltai</name>
    <dbReference type="NCBI Taxonomy" id="2609070"/>
    <lineage>
        <taxon>Eukaryota</taxon>
        <taxon>Metazoa</taxon>
        <taxon>Chordata</taxon>
        <taxon>Craniata</taxon>
        <taxon>Vertebrata</taxon>
        <taxon>Euteleostomi</taxon>
        <taxon>Actinopterygii</taxon>
        <taxon>Neopterygii</taxon>
        <taxon>Teleostei</taxon>
        <taxon>Ostariophysi</taxon>
        <taxon>Gymnotiformes</taxon>
        <taxon>Gymnotoidei</taxon>
        <taxon>Gymnotidae</taxon>
        <taxon>Electrophorus</taxon>
    </lineage>
</organism>
<gene>
    <name evidence="4" type="ORF">P4O66_001521</name>
</gene>
<dbReference type="InterPro" id="IPR000953">
    <property type="entry name" value="Chromo/chromo_shadow_dom"/>
</dbReference>
<dbReference type="Pfam" id="PF00385">
    <property type="entry name" value="Chromo"/>
    <property type="match status" value="1"/>
</dbReference>
<dbReference type="EMBL" id="JAROKS010000017">
    <property type="protein sequence ID" value="KAK1793793.1"/>
    <property type="molecule type" value="Genomic_DNA"/>
</dbReference>
<reference evidence="4" key="1">
    <citation type="submission" date="2023-03" db="EMBL/GenBank/DDBJ databases">
        <title>Electrophorus voltai genome.</title>
        <authorList>
            <person name="Bian C."/>
        </authorList>
    </citation>
    <scope>NUCLEOTIDE SEQUENCE</scope>
    <source>
        <strain evidence="4">CB-2022</strain>
        <tissue evidence="4">Muscle</tissue>
    </source>
</reference>
<feature type="compositionally biased region" description="Polar residues" evidence="2">
    <location>
        <begin position="115"/>
        <end position="126"/>
    </location>
</feature>
<evidence type="ECO:0000313" key="5">
    <source>
        <dbReference type="Proteomes" id="UP001239994"/>
    </source>
</evidence>
<feature type="region of interest" description="Disordered" evidence="2">
    <location>
        <begin position="79"/>
        <end position="126"/>
    </location>
</feature>
<dbReference type="PROSITE" id="PS50013">
    <property type="entry name" value="CHROMO_2"/>
    <property type="match status" value="1"/>
</dbReference>
<dbReference type="AlphaFoldDB" id="A0AAD8Z9B8"/>
<dbReference type="Proteomes" id="UP001239994">
    <property type="component" value="Unassembled WGS sequence"/>
</dbReference>
<protein>
    <recommendedName>
        <fullName evidence="3">Chromo domain-containing protein</fullName>
    </recommendedName>
</protein>
<feature type="domain" description="Chromo" evidence="3">
    <location>
        <begin position="42"/>
        <end position="94"/>
    </location>
</feature>
<evidence type="ECO:0000259" key="3">
    <source>
        <dbReference type="PROSITE" id="PS50013"/>
    </source>
</evidence>
<evidence type="ECO:0000313" key="4">
    <source>
        <dbReference type="EMBL" id="KAK1793793.1"/>
    </source>
</evidence>
<dbReference type="Gene3D" id="2.40.50.40">
    <property type="match status" value="1"/>
</dbReference>
<comment type="subcellular location">
    <subcellularLocation>
        <location evidence="1">Nucleus</location>
    </subcellularLocation>
</comment>
<dbReference type="GO" id="GO:0005634">
    <property type="term" value="C:nucleus"/>
    <property type="evidence" value="ECO:0007669"/>
    <property type="project" value="UniProtKB-SubCell"/>
</dbReference>
<feature type="region of interest" description="Disordered" evidence="2">
    <location>
        <begin position="1"/>
        <end position="41"/>
    </location>
</feature>
<evidence type="ECO:0000256" key="2">
    <source>
        <dbReference type="SAM" id="MobiDB-lite"/>
    </source>
</evidence>
<evidence type="ECO:0000256" key="1">
    <source>
        <dbReference type="ARBA" id="ARBA00004123"/>
    </source>
</evidence>
<accession>A0AAD8Z9B8</accession>
<dbReference type="InterPro" id="IPR023780">
    <property type="entry name" value="Chromo_domain"/>
</dbReference>